<evidence type="ECO:0000313" key="1">
    <source>
        <dbReference type="EMBL" id="KAJ8865832.1"/>
    </source>
</evidence>
<gene>
    <name evidence="1" type="ORF">PR048_033354</name>
</gene>
<keyword evidence="2" id="KW-1185">Reference proteome</keyword>
<feature type="non-terminal residue" evidence="1">
    <location>
        <position position="333"/>
    </location>
</feature>
<protein>
    <submittedName>
        <fullName evidence="1">Uncharacterized protein</fullName>
    </submittedName>
</protein>
<evidence type="ECO:0000313" key="2">
    <source>
        <dbReference type="Proteomes" id="UP001159363"/>
    </source>
</evidence>
<dbReference type="Proteomes" id="UP001159363">
    <property type="component" value="Chromosome 16"/>
</dbReference>
<dbReference type="EMBL" id="JARBHB010000017">
    <property type="protein sequence ID" value="KAJ8865832.1"/>
    <property type="molecule type" value="Genomic_DNA"/>
</dbReference>
<comment type="caution">
    <text evidence="1">The sequence shown here is derived from an EMBL/GenBank/DDBJ whole genome shotgun (WGS) entry which is preliminary data.</text>
</comment>
<sequence>MYGIGTGMLGFTVCNDRKRPLFAKPPINGCERWMTWYMRVTALLLRCAAPHTRNRDDQMLQICICREFSSANLPAMFCSELFCANFTKRRFNSCYSQLQSVVEAGENEIKQGCNFLRFAHTRRDQQGVKIHCLGPTVTERLACSPPFLVNILQSPAGSLRYFARGNHAGRCRWSAGFIWDPPFPLPFHFDTAPCSAHFALIGSQDLDVKSRPNLFIHSLHSVSYKGVHITGRSSGMPNHIVNFAGPYRREISVSSRPEWNKPIMKVRNIRVGNKKSREFGMVSLSACVPATRVGCTPVGTPRPRSRSEGAIGATLTRTPSASSLLRARHAVFP</sequence>
<reference evidence="1 2" key="1">
    <citation type="submission" date="2023-02" db="EMBL/GenBank/DDBJ databases">
        <title>LHISI_Scaffold_Assembly.</title>
        <authorList>
            <person name="Stuart O.P."/>
            <person name="Cleave R."/>
            <person name="Magrath M.J.L."/>
            <person name="Mikheyev A.S."/>
        </authorList>
    </citation>
    <scope>NUCLEOTIDE SEQUENCE [LARGE SCALE GENOMIC DNA]</scope>
    <source>
        <strain evidence="1">Daus_M_001</strain>
        <tissue evidence="1">Leg muscle</tissue>
    </source>
</reference>
<accession>A0ABQ9G1B3</accession>
<organism evidence="1 2">
    <name type="scientific">Dryococelus australis</name>
    <dbReference type="NCBI Taxonomy" id="614101"/>
    <lineage>
        <taxon>Eukaryota</taxon>
        <taxon>Metazoa</taxon>
        <taxon>Ecdysozoa</taxon>
        <taxon>Arthropoda</taxon>
        <taxon>Hexapoda</taxon>
        <taxon>Insecta</taxon>
        <taxon>Pterygota</taxon>
        <taxon>Neoptera</taxon>
        <taxon>Polyneoptera</taxon>
        <taxon>Phasmatodea</taxon>
        <taxon>Verophasmatodea</taxon>
        <taxon>Anareolatae</taxon>
        <taxon>Phasmatidae</taxon>
        <taxon>Eurycanthinae</taxon>
        <taxon>Dryococelus</taxon>
    </lineage>
</organism>
<proteinExistence type="predicted"/>
<name>A0ABQ9G1B3_9NEOP</name>